<evidence type="ECO:0000313" key="1">
    <source>
        <dbReference type="EMBL" id="OGL52775.1"/>
    </source>
</evidence>
<evidence type="ECO:0000313" key="2">
    <source>
        <dbReference type="Proteomes" id="UP000178082"/>
    </source>
</evidence>
<sequence>MAGKKSYAHLTPIDDVWFMSKGQAKIRLGDEIIHAIQEKKFSAIVIDRETPWYSEIIEKYYKRQRRVSDNPNVFWPVTGFRIRPGFIYIPKKIVLIDYFNWKLCTVFIL</sequence>
<name>A0A1F7SG89_9BACT</name>
<reference evidence="1 2" key="1">
    <citation type="journal article" date="2016" name="Nat. Commun.">
        <title>Thousands of microbial genomes shed light on interconnected biogeochemical processes in an aquifer system.</title>
        <authorList>
            <person name="Anantharaman K."/>
            <person name="Brown C.T."/>
            <person name="Hug L.A."/>
            <person name="Sharon I."/>
            <person name="Castelle C.J."/>
            <person name="Probst A.J."/>
            <person name="Thomas B.C."/>
            <person name="Singh A."/>
            <person name="Wilkins M.J."/>
            <person name="Karaoz U."/>
            <person name="Brodie E.L."/>
            <person name="Williams K.H."/>
            <person name="Hubbard S.S."/>
            <person name="Banfield J.F."/>
        </authorList>
    </citation>
    <scope>NUCLEOTIDE SEQUENCE [LARGE SCALE GENOMIC DNA]</scope>
</reference>
<protein>
    <submittedName>
        <fullName evidence="1">Uncharacterized protein</fullName>
    </submittedName>
</protein>
<dbReference type="Proteomes" id="UP000178082">
    <property type="component" value="Unassembled WGS sequence"/>
</dbReference>
<dbReference type="EMBL" id="MGDI01000029">
    <property type="protein sequence ID" value="OGL52775.1"/>
    <property type="molecule type" value="Genomic_DNA"/>
</dbReference>
<organism evidence="1 2">
    <name type="scientific">Candidatus Schekmanbacteria bacterium RIFCSPLOWO2_12_FULL_38_15</name>
    <dbReference type="NCBI Taxonomy" id="1817883"/>
    <lineage>
        <taxon>Bacteria</taxon>
        <taxon>Candidatus Schekmaniibacteriota</taxon>
    </lineage>
</organism>
<gene>
    <name evidence="1" type="ORF">A3G31_00035</name>
</gene>
<comment type="caution">
    <text evidence="1">The sequence shown here is derived from an EMBL/GenBank/DDBJ whole genome shotgun (WGS) entry which is preliminary data.</text>
</comment>
<dbReference type="AlphaFoldDB" id="A0A1F7SG89"/>
<proteinExistence type="predicted"/>
<accession>A0A1F7SG89</accession>